<sequence>MTNTYLDGESLAVLGGLVGTQVHGYGTDLEVEEGVGAFGAWVRTELGYVQLEYVETVIDFAAGERVESVLRVSPPTLSSPGGEEYELAGQLTAIARIQDGITQIGLPEGEQEWQWWRDSGIRFTLGNGQELLIHCASPVTIEVVMQAGPVGTLEPRTAGRVYQEGEKRRYVYERREVPLEI</sequence>
<gene>
    <name evidence="1" type="ORF">CTEST_00555</name>
</gene>
<dbReference type="OrthoDB" id="4407729at2"/>
<reference evidence="2" key="2">
    <citation type="submission" date="2015-05" db="EMBL/GenBank/DDBJ databases">
        <title>Complete genome sequence of Corynebacterium testudinoris DSM 44614, recovered from necrotic lesions in the mouth of a tortoise.</title>
        <authorList>
            <person name="Ruckert C."/>
            <person name="Albersmeier A."/>
            <person name="Winkler A."/>
            <person name="Tauch A."/>
        </authorList>
    </citation>
    <scope>NUCLEOTIDE SEQUENCE [LARGE SCALE GENOMIC DNA]</scope>
    <source>
        <strain evidence="2">DSM 44614</strain>
    </source>
</reference>
<dbReference type="EMBL" id="CP011545">
    <property type="protein sequence ID" value="AKK07581.1"/>
    <property type="molecule type" value="Genomic_DNA"/>
</dbReference>
<accession>A0A0G3H2E9</accession>
<dbReference type="RefSeq" id="WP_047252075.1">
    <property type="nucleotide sequence ID" value="NZ_CP011545.1"/>
</dbReference>
<organism evidence="1 2">
    <name type="scientific">Corynebacterium testudinoris</name>
    <dbReference type="NCBI Taxonomy" id="136857"/>
    <lineage>
        <taxon>Bacteria</taxon>
        <taxon>Bacillati</taxon>
        <taxon>Actinomycetota</taxon>
        <taxon>Actinomycetes</taxon>
        <taxon>Mycobacteriales</taxon>
        <taxon>Corynebacteriaceae</taxon>
        <taxon>Corynebacterium</taxon>
    </lineage>
</organism>
<dbReference type="STRING" id="136857.CTEST_00555"/>
<reference evidence="1 2" key="1">
    <citation type="journal article" date="2015" name="Genome Announc.">
        <title>Complete Genome Sequence of the Type Strain Corynebacterium testudinoris DSM 44614, Recovered from Necrotic Lesions in the Mouth of a Tortoise.</title>
        <authorList>
            <person name="Ruckert C."/>
            <person name="Kriete M."/>
            <person name="Jaenicke S."/>
            <person name="Winkler A."/>
            <person name="Tauch A."/>
        </authorList>
    </citation>
    <scope>NUCLEOTIDE SEQUENCE [LARGE SCALE GENOMIC DNA]</scope>
    <source>
        <strain evidence="1 2">DSM 44614</strain>
    </source>
</reference>
<dbReference type="PATRIC" id="fig|136857.5.peg.110"/>
<keyword evidence="2" id="KW-1185">Reference proteome</keyword>
<evidence type="ECO:0000313" key="1">
    <source>
        <dbReference type="EMBL" id="AKK07581.1"/>
    </source>
</evidence>
<dbReference type="AlphaFoldDB" id="A0A0G3H2E9"/>
<dbReference type="KEGG" id="cted:CTEST_00555"/>
<name>A0A0G3H2E9_9CORY</name>
<evidence type="ECO:0000313" key="2">
    <source>
        <dbReference type="Proteomes" id="UP000035540"/>
    </source>
</evidence>
<proteinExistence type="predicted"/>
<dbReference type="Proteomes" id="UP000035540">
    <property type="component" value="Chromosome"/>
</dbReference>
<protein>
    <submittedName>
        <fullName evidence="1">Uncharacterized protein</fullName>
    </submittedName>
</protein>